<evidence type="ECO:0000256" key="2">
    <source>
        <dbReference type="ARBA" id="ARBA00022692"/>
    </source>
</evidence>
<evidence type="ECO:0000256" key="3">
    <source>
        <dbReference type="ARBA" id="ARBA00022741"/>
    </source>
</evidence>
<accession>A0A171CL20</accession>
<evidence type="ECO:0000256" key="1">
    <source>
        <dbReference type="ARBA" id="ARBA00004651"/>
    </source>
</evidence>
<dbReference type="PANTHER" id="PTHR43394:SF1">
    <property type="entry name" value="ATP-BINDING CASSETTE SUB-FAMILY B MEMBER 10, MITOCHONDRIAL"/>
    <property type="match status" value="1"/>
</dbReference>
<dbReference type="GO" id="GO:0015421">
    <property type="term" value="F:ABC-type oligopeptide transporter activity"/>
    <property type="evidence" value="ECO:0007669"/>
    <property type="project" value="TreeGrafter"/>
</dbReference>
<feature type="transmembrane region" description="Helical" evidence="7">
    <location>
        <begin position="56"/>
        <end position="76"/>
    </location>
</feature>
<dbReference type="GO" id="GO:0005886">
    <property type="term" value="C:plasma membrane"/>
    <property type="evidence" value="ECO:0007669"/>
    <property type="project" value="UniProtKB-SubCell"/>
</dbReference>
<evidence type="ECO:0000256" key="7">
    <source>
        <dbReference type="SAM" id="Phobius"/>
    </source>
</evidence>
<protein>
    <submittedName>
        <fullName evidence="10">Multidrug ABC transporter permease</fullName>
    </submittedName>
</protein>
<dbReference type="SMART" id="SM00382">
    <property type="entry name" value="AAA"/>
    <property type="match status" value="1"/>
</dbReference>
<dbReference type="EMBL" id="BDCX01000005">
    <property type="protein sequence ID" value="GAT66871.1"/>
    <property type="molecule type" value="Genomic_DNA"/>
</dbReference>
<feature type="domain" description="ABC transmembrane type-1" evidence="9">
    <location>
        <begin position="23"/>
        <end position="305"/>
    </location>
</feature>
<organism evidence="10 11">
    <name type="scientific">Planomonospora sphaerica</name>
    <dbReference type="NCBI Taxonomy" id="161355"/>
    <lineage>
        <taxon>Bacteria</taxon>
        <taxon>Bacillati</taxon>
        <taxon>Actinomycetota</taxon>
        <taxon>Actinomycetes</taxon>
        <taxon>Streptosporangiales</taxon>
        <taxon>Streptosporangiaceae</taxon>
        <taxon>Planomonospora</taxon>
    </lineage>
</organism>
<dbReference type="SUPFAM" id="SSF52540">
    <property type="entry name" value="P-loop containing nucleoside triphosphate hydrolases"/>
    <property type="match status" value="1"/>
</dbReference>
<evidence type="ECO:0000256" key="5">
    <source>
        <dbReference type="ARBA" id="ARBA00022989"/>
    </source>
</evidence>
<name>A0A171CL20_9ACTN</name>
<comment type="caution">
    <text evidence="10">The sequence shown here is derived from an EMBL/GenBank/DDBJ whole genome shotgun (WGS) entry which is preliminary data.</text>
</comment>
<dbReference type="PROSITE" id="PS50893">
    <property type="entry name" value="ABC_TRANSPORTER_2"/>
    <property type="match status" value="1"/>
</dbReference>
<dbReference type="GO" id="GO:0005524">
    <property type="term" value="F:ATP binding"/>
    <property type="evidence" value="ECO:0007669"/>
    <property type="project" value="UniProtKB-KW"/>
</dbReference>
<comment type="subcellular location">
    <subcellularLocation>
        <location evidence="1">Cell membrane</location>
        <topology evidence="1">Multi-pass membrane protein</topology>
    </subcellularLocation>
</comment>
<dbReference type="InterPro" id="IPR039421">
    <property type="entry name" value="Type_1_exporter"/>
</dbReference>
<dbReference type="Pfam" id="PF00664">
    <property type="entry name" value="ABC_membrane"/>
    <property type="match status" value="1"/>
</dbReference>
<dbReference type="PROSITE" id="PS00211">
    <property type="entry name" value="ABC_TRANSPORTER_1"/>
    <property type="match status" value="1"/>
</dbReference>
<dbReference type="STRING" id="161355.PS9374_02523"/>
<keyword evidence="4" id="KW-0067">ATP-binding</keyword>
<keyword evidence="6 7" id="KW-0472">Membrane</keyword>
<dbReference type="GO" id="GO:0016887">
    <property type="term" value="F:ATP hydrolysis activity"/>
    <property type="evidence" value="ECO:0007669"/>
    <property type="project" value="InterPro"/>
</dbReference>
<dbReference type="InterPro" id="IPR027417">
    <property type="entry name" value="P-loop_NTPase"/>
</dbReference>
<evidence type="ECO:0000259" key="8">
    <source>
        <dbReference type="PROSITE" id="PS50893"/>
    </source>
</evidence>
<dbReference type="InterPro" id="IPR036640">
    <property type="entry name" value="ABC1_TM_sf"/>
</dbReference>
<evidence type="ECO:0000256" key="6">
    <source>
        <dbReference type="ARBA" id="ARBA00023136"/>
    </source>
</evidence>
<feature type="transmembrane region" description="Helical" evidence="7">
    <location>
        <begin position="160"/>
        <end position="178"/>
    </location>
</feature>
<dbReference type="RefSeq" id="WP_068896953.1">
    <property type="nucleotide sequence ID" value="NZ_BDCX01000005.1"/>
</dbReference>
<proteinExistence type="predicted"/>
<reference evidence="10 11" key="1">
    <citation type="journal article" date="2016" name="Genome Announc.">
        <title>Draft Genome Sequence of Planomonospora sphaerica JCM9374, a Rare Actinomycete.</title>
        <authorList>
            <person name="Dohra H."/>
            <person name="Suzuki T."/>
            <person name="Inoue Y."/>
            <person name="Kodani S."/>
        </authorList>
    </citation>
    <scope>NUCLEOTIDE SEQUENCE [LARGE SCALE GENOMIC DNA]</scope>
    <source>
        <strain evidence="10 11">JCM 9374</strain>
    </source>
</reference>
<dbReference type="Proteomes" id="UP000077701">
    <property type="component" value="Unassembled WGS sequence"/>
</dbReference>
<dbReference type="Gene3D" id="3.40.50.300">
    <property type="entry name" value="P-loop containing nucleotide triphosphate hydrolases"/>
    <property type="match status" value="1"/>
</dbReference>
<dbReference type="InterPro" id="IPR011527">
    <property type="entry name" value="ABC1_TM_dom"/>
</dbReference>
<dbReference type="Gene3D" id="1.20.1560.10">
    <property type="entry name" value="ABC transporter type 1, transmembrane domain"/>
    <property type="match status" value="1"/>
</dbReference>
<keyword evidence="11" id="KW-1185">Reference proteome</keyword>
<dbReference type="InterPro" id="IPR003439">
    <property type="entry name" value="ABC_transporter-like_ATP-bd"/>
</dbReference>
<evidence type="ECO:0000313" key="11">
    <source>
        <dbReference type="Proteomes" id="UP000077701"/>
    </source>
</evidence>
<evidence type="ECO:0000313" key="10">
    <source>
        <dbReference type="EMBL" id="GAT66871.1"/>
    </source>
</evidence>
<dbReference type="SUPFAM" id="SSF90123">
    <property type="entry name" value="ABC transporter transmembrane region"/>
    <property type="match status" value="1"/>
</dbReference>
<sequence length="600" mass="65324">MPYLTAAVALLWRAAPRVAAGQLATIVLLASAPVVTAWLTKLILDGLAAGVPWPRLTWYAAGLAGAGLLGAVSVQADRYLGAETERRVSLLSRRRLHEAVNRFAGLGRFEEPRFHDRLRLAQESSRMAGGTIVRSAAGLARAALVSGAFLGSMLTISTPLTALTLFAVLPAAAAERVLNRSRIAMMWRISPAVRRDLFYSQVLTDVRAAKEVRLFGIGGFLLERMLGERRSADAAERERDRREAWTQSLLTALSALVAAGGLVWAVGAAHDGRLTIGDLSLYLAAVAMVQNALSQIVTECSTVQRALLLFRHYVDVVGMEPDLPAADRPAPELRRGIELRDVWFRYSPEHPWVLRGVDLFIPHGRATAVVGRNGEGKSTLVKLLCRFYDPERGRILWDGVDLRDLSPETLRSRIGAVFQDFMEYDLPAAENIGLGDLGALHDRERVTAAARLAGAHEAISELPRGYDTMLSRMFGPPGEEDDTVGVPLSGGQWQRLALARALLRDRRDLLILDEPSAGLDAEAEHRVHTTLREHRAGRTSLLISHRMGAIRDADRIVVLAGGRVAEQGDHSELMALGGDYAELFALQAEGYRPGPVGESA</sequence>
<dbReference type="AlphaFoldDB" id="A0A171CL20"/>
<evidence type="ECO:0000259" key="9">
    <source>
        <dbReference type="PROSITE" id="PS50929"/>
    </source>
</evidence>
<keyword evidence="3" id="KW-0547">Nucleotide-binding</keyword>
<evidence type="ECO:0000256" key="4">
    <source>
        <dbReference type="ARBA" id="ARBA00022840"/>
    </source>
</evidence>
<feature type="transmembrane region" description="Helical" evidence="7">
    <location>
        <begin position="132"/>
        <end position="154"/>
    </location>
</feature>
<dbReference type="InterPro" id="IPR017871">
    <property type="entry name" value="ABC_transporter-like_CS"/>
</dbReference>
<dbReference type="PROSITE" id="PS50929">
    <property type="entry name" value="ABC_TM1F"/>
    <property type="match status" value="1"/>
</dbReference>
<dbReference type="Pfam" id="PF00005">
    <property type="entry name" value="ABC_tran"/>
    <property type="match status" value="1"/>
</dbReference>
<dbReference type="PANTHER" id="PTHR43394">
    <property type="entry name" value="ATP-DEPENDENT PERMEASE MDL1, MITOCHONDRIAL"/>
    <property type="match status" value="1"/>
</dbReference>
<feature type="transmembrane region" description="Helical" evidence="7">
    <location>
        <begin position="249"/>
        <end position="267"/>
    </location>
</feature>
<keyword evidence="2 7" id="KW-0812">Transmembrane</keyword>
<reference evidence="11" key="2">
    <citation type="submission" date="2016-04" db="EMBL/GenBank/DDBJ databases">
        <title>Planomonospora sphaerica JCM9374 whole genome shotgun sequence.</title>
        <authorList>
            <person name="Suzuki T."/>
            <person name="Dohra H."/>
            <person name="Kodani S."/>
        </authorList>
    </citation>
    <scope>NUCLEOTIDE SEQUENCE [LARGE SCALE GENOMIC DNA]</scope>
    <source>
        <strain evidence="11">JCM 9374</strain>
    </source>
</reference>
<feature type="domain" description="ABC transporter" evidence="8">
    <location>
        <begin position="337"/>
        <end position="586"/>
    </location>
</feature>
<dbReference type="InterPro" id="IPR003593">
    <property type="entry name" value="AAA+_ATPase"/>
</dbReference>
<gene>
    <name evidence="10" type="ORF">PS9374_02523</name>
</gene>
<dbReference type="OrthoDB" id="9806127at2"/>
<keyword evidence="5 7" id="KW-1133">Transmembrane helix</keyword>